<dbReference type="Gene3D" id="2.60.120.1440">
    <property type="match status" value="1"/>
</dbReference>
<keyword evidence="1" id="KW-0472">Membrane</keyword>
<accession>A0ABW5Y8M6</accession>
<dbReference type="Pfam" id="PF04773">
    <property type="entry name" value="FecR"/>
    <property type="match status" value="1"/>
</dbReference>
<dbReference type="InterPro" id="IPR012373">
    <property type="entry name" value="Ferrdict_sens_TM"/>
</dbReference>
<dbReference type="PANTHER" id="PTHR30273">
    <property type="entry name" value="PERIPLASMIC SIGNAL SENSOR AND SIGMA FACTOR ACTIVATOR FECR-RELATED"/>
    <property type="match status" value="1"/>
</dbReference>
<reference evidence="5" key="1">
    <citation type="journal article" date="2019" name="Int. J. Syst. Evol. Microbiol.">
        <title>The Global Catalogue of Microorganisms (GCM) 10K type strain sequencing project: providing services to taxonomists for standard genome sequencing and annotation.</title>
        <authorList>
            <consortium name="The Broad Institute Genomics Platform"/>
            <consortium name="The Broad Institute Genome Sequencing Center for Infectious Disease"/>
            <person name="Wu L."/>
            <person name="Ma J."/>
        </authorList>
    </citation>
    <scope>NUCLEOTIDE SEQUENCE [LARGE SCALE GENOMIC DNA]</scope>
    <source>
        <strain evidence="5">KCTC 22437</strain>
    </source>
</reference>
<proteinExistence type="predicted"/>
<keyword evidence="1" id="KW-0812">Transmembrane</keyword>
<feature type="domain" description="FecR protein" evidence="2">
    <location>
        <begin position="169"/>
        <end position="266"/>
    </location>
</feature>
<dbReference type="Proteomes" id="UP001597557">
    <property type="component" value="Unassembled WGS sequence"/>
</dbReference>
<feature type="domain" description="Protein FecR C-terminal" evidence="3">
    <location>
        <begin position="311"/>
        <end position="379"/>
    </location>
</feature>
<evidence type="ECO:0000313" key="4">
    <source>
        <dbReference type="EMBL" id="MFD2871692.1"/>
    </source>
</evidence>
<evidence type="ECO:0000256" key="1">
    <source>
        <dbReference type="SAM" id="Phobius"/>
    </source>
</evidence>
<protein>
    <submittedName>
        <fullName evidence="4">FecR family protein</fullName>
    </submittedName>
</protein>
<evidence type="ECO:0000313" key="5">
    <source>
        <dbReference type="Proteomes" id="UP001597557"/>
    </source>
</evidence>
<evidence type="ECO:0000259" key="2">
    <source>
        <dbReference type="Pfam" id="PF04773"/>
    </source>
</evidence>
<evidence type="ECO:0000259" key="3">
    <source>
        <dbReference type="Pfam" id="PF16344"/>
    </source>
</evidence>
<comment type="caution">
    <text evidence="4">The sequence shown here is derived from an EMBL/GenBank/DDBJ whole genome shotgun (WGS) entry which is preliminary data.</text>
</comment>
<dbReference type="InterPro" id="IPR032508">
    <property type="entry name" value="FecR_C"/>
</dbReference>
<keyword evidence="1" id="KW-1133">Transmembrane helix</keyword>
<name>A0ABW5Y8M6_9SPHI</name>
<feature type="transmembrane region" description="Helical" evidence="1">
    <location>
        <begin position="72"/>
        <end position="93"/>
    </location>
</feature>
<dbReference type="Pfam" id="PF16344">
    <property type="entry name" value="FecR_C"/>
    <property type="match status" value="1"/>
</dbReference>
<dbReference type="InterPro" id="IPR006860">
    <property type="entry name" value="FecR"/>
</dbReference>
<gene>
    <name evidence="4" type="ORF">ACFS5N_04380</name>
</gene>
<sequence length="383" mass="42499">MDKELFKNLIHKVENGTATDEELSTFNAYMNRLSTGQNSAFSPIENEDAIRDEMWANLQAAITPVKTRRLNWYIPVGIAAVLLLGISIGIHFLTANPTPEKEWQAQVDHDIKPLGNAATLTLANGKKIILTNRVGGVLAVQQNAVIHQTAGGQISYTDADKSRGSVAFDTLTTPSGAVYNLKLGDGTTVWLNASTSLRFPESFPSGKRELQLLYGEAYFEVAHRANAPFSVRTTQGLVEDIGTHFNIRAYADEPTEKTTLLEGSVRITAQNKIQAKLVHGQQAQLNHTAVKSLNVINVDLDEIMAWKNGLFLFDNEKLSSIMKKIAGWYNVKVAYQNDAIKNEVFYGSISRFKNVSEVMDMLERTGNSHFELKNNVIFIKPKQ</sequence>
<dbReference type="PANTHER" id="PTHR30273:SF2">
    <property type="entry name" value="PROTEIN FECR"/>
    <property type="match status" value="1"/>
</dbReference>
<dbReference type="RefSeq" id="WP_377182623.1">
    <property type="nucleotide sequence ID" value="NZ_JBHUPD010000001.1"/>
</dbReference>
<dbReference type="Gene3D" id="3.55.50.30">
    <property type="match status" value="1"/>
</dbReference>
<keyword evidence="5" id="KW-1185">Reference proteome</keyword>
<dbReference type="EMBL" id="JBHUPD010000001">
    <property type="protein sequence ID" value="MFD2871692.1"/>
    <property type="molecule type" value="Genomic_DNA"/>
</dbReference>
<organism evidence="4 5">
    <name type="scientific">Mucilaginibacter ximonensis</name>
    <dbReference type="NCBI Taxonomy" id="538021"/>
    <lineage>
        <taxon>Bacteria</taxon>
        <taxon>Pseudomonadati</taxon>
        <taxon>Bacteroidota</taxon>
        <taxon>Sphingobacteriia</taxon>
        <taxon>Sphingobacteriales</taxon>
        <taxon>Sphingobacteriaceae</taxon>
        <taxon>Mucilaginibacter</taxon>
    </lineage>
</organism>